<evidence type="ECO:0000256" key="5">
    <source>
        <dbReference type="ARBA" id="ARBA00023136"/>
    </source>
</evidence>
<feature type="domain" description="Palmitoyltransferase DHHC" evidence="8">
    <location>
        <begin position="99"/>
        <end position="219"/>
    </location>
</feature>
<reference evidence="9" key="1">
    <citation type="submission" date="2021-01" db="EMBL/GenBank/DDBJ databases">
        <authorList>
            <person name="Corre E."/>
            <person name="Pelletier E."/>
            <person name="Niang G."/>
            <person name="Scheremetjew M."/>
            <person name="Finn R."/>
            <person name="Kale V."/>
            <person name="Holt S."/>
            <person name="Cochrane G."/>
            <person name="Meng A."/>
            <person name="Brown T."/>
            <person name="Cohen L."/>
        </authorList>
    </citation>
    <scope>NUCLEOTIDE SEQUENCE</scope>
    <source>
        <strain evidence="9">CCMP 2712</strain>
    </source>
</reference>
<keyword evidence="5 7" id="KW-0472">Membrane</keyword>
<feature type="transmembrane region" description="Helical" evidence="7">
    <location>
        <begin position="50"/>
        <end position="74"/>
    </location>
</feature>
<name>A0A7S4U653_GUITH</name>
<gene>
    <name evidence="9" type="ORF">GTHE00462_LOCUS27869</name>
</gene>
<organism evidence="9">
    <name type="scientific">Guillardia theta</name>
    <name type="common">Cryptophyte</name>
    <name type="synonym">Cryptomonas phi</name>
    <dbReference type="NCBI Taxonomy" id="55529"/>
    <lineage>
        <taxon>Eukaryota</taxon>
        <taxon>Cryptophyceae</taxon>
        <taxon>Pyrenomonadales</taxon>
        <taxon>Geminigeraceae</taxon>
        <taxon>Guillardia</taxon>
    </lineage>
</organism>
<dbReference type="GO" id="GO:0016020">
    <property type="term" value="C:membrane"/>
    <property type="evidence" value="ECO:0007669"/>
    <property type="project" value="UniProtKB-SubCell"/>
</dbReference>
<evidence type="ECO:0000256" key="3">
    <source>
        <dbReference type="ARBA" id="ARBA00022692"/>
    </source>
</evidence>
<dbReference type="InterPro" id="IPR039859">
    <property type="entry name" value="PFA4/ZDH16/20/ERF2-like"/>
</dbReference>
<accession>A0A7S4U653</accession>
<dbReference type="InterPro" id="IPR001594">
    <property type="entry name" value="Palmitoyltrfase_DHHC"/>
</dbReference>
<dbReference type="Pfam" id="PF01529">
    <property type="entry name" value="DHHC"/>
    <property type="match status" value="1"/>
</dbReference>
<evidence type="ECO:0000259" key="8">
    <source>
        <dbReference type="Pfam" id="PF01529"/>
    </source>
</evidence>
<dbReference type="GO" id="GO:0019706">
    <property type="term" value="F:protein-cysteine S-palmitoyltransferase activity"/>
    <property type="evidence" value="ECO:0007669"/>
    <property type="project" value="UniProtKB-EC"/>
</dbReference>
<feature type="transmembrane region" description="Helical" evidence="7">
    <location>
        <begin position="18"/>
        <end position="43"/>
    </location>
</feature>
<keyword evidence="4 7" id="KW-1133">Transmembrane helix</keyword>
<dbReference type="PANTHER" id="PTHR12246">
    <property type="entry name" value="PALMITOYLTRANSFERASE ZDHHC16"/>
    <property type="match status" value="1"/>
</dbReference>
<dbReference type="PROSITE" id="PS50216">
    <property type="entry name" value="DHHC"/>
    <property type="match status" value="1"/>
</dbReference>
<evidence type="ECO:0000256" key="7">
    <source>
        <dbReference type="RuleBase" id="RU079119"/>
    </source>
</evidence>
<dbReference type="EC" id="2.3.1.225" evidence="7"/>
<dbReference type="AlphaFoldDB" id="A0A7S4U653"/>
<comment type="subcellular location">
    <subcellularLocation>
        <location evidence="1">Membrane</location>
        <topology evidence="1">Multi-pass membrane protein</topology>
    </subcellularLocation>
</comment>
<evidence type="ECO:0000256" key="6">
    <source>
        <dbReference type="ARBA" id="ARBA00023315"/>
    </source>
</evidence>
<dbReference type="EMBL" id="HBKN01035716">
    <property type="protein sequence ID" value="CAE2321975.1"/>
    <property type="molecule type" value="Transcribed_RNA"/>
</dbReference>
<evidence type="ECO:0000256" key="4">
    <source>
        <dbReference type="ARBA" id="ARBA00022989"/>
    </source>
</evidence>
<evidence type="ECO:0000313" key="9">
    <source>
        <dbReference type="EMBL" id="CAE2321975.1"/>
    </source>
</evidence>
<protein>
    <recommendedName>
        <fullName evidence="7">Palmitoyltransferase</fullName>
        <ecNumber evidence="7">2.3.1.225</ecNumber>
    </recommendedName>
</protein>
<comment type="similarity">
    <text evidence="7">Belongs to the DHHC palmitoyltransferase family.</text>
</comment>
<feature type="transmembrane region" description="Helical" evidence="7">
    <location>
        <begin position="145"/>
        <end position="171"/>
    </location>
</feature>
<keyword evidence="2 7" id="KW-0808">Transferase</keyword>
<evidence type="ECO:0000256" key="1">
    <source>
        <dbReference type="ARBA" id="ARBA00004141"/>
    </source>
</evidence>
<proteinExistence type="inferred from homology"/>
<feature type="transmembrane region" description="Helical" evidence="7">
    <location>
        <begin position="183"/>
        <end position="207"/>
    </location>
</feature>
<keyword evidence="6 7" id="KW-0012">Acyltransferase</keyword>
<evidence type="ECO:0000256" key="2">
    <source>
        <dbReference type="ARBA" id="ARBA00022679"/>
    </source>
</evidence>
<keyword evidence="3 7" id="KW-0812">Transmembrane</keyword>
<sequence>MLSHKNREDALLGGPSSYLIGCLLVAFIVALCVWTFIIHWIIVFPELLELGVVPAVSITGFHHFLHGCLLFSLYKAVMTDPGYVKIPGAARSAEREAFQPDFCSKCLASRPQRAHHCSTCNRCVRKMDHHCLFVNNCVGQGNYKFFLLLLFYTIVGGAYNAFCDYVCIVWAHGSMDEFSRNMALANAVAICMISFILLPLFLIHMYLISRDTTTIEALKGETGKYNNGNTLRNFKKVFGNMLWMWLSPFHPPSLESVDLFSSL</sequence>
<comment type="catalytic activity">
    <reaction evidence="7">
        <text>L-cysteinyl-[protein] + hexadecanoyl-CoA = S-hexadecanoyl-L-cysteinyl-[protein] + CoA</text>
        <dbReference type="Rhea" id="RHEA:36683"/>
        <dbReference type="Rhea" id="RHEA-COMP:10131"/>
        <dbReference type="Rhea" id="RHEA-COMP:11032"/>
        <dbReference type="ChEBI" id="CHEBI:29950"/>
        <dbReference type="ChEBI" id="CHEBI:57287"/>
        <dbReference type="ChEBI" id="CHEBI:57379"/>
        <dbReference type="ChEBI" id="CHEBI:74151"/>
        <dbReference type="EC" id="2.3.1.225"/>
    </reaction>
</comment>
<comment type="domain">
    <text evidence="7">The DHHC domain is required for palmitoyltransferase activity.</text>
</comment>